<feature type="region of interest" description="Disordered" evidence="5">
    <location>
        <begin position="195"/>
        <end position="252"/>
    </location>
</feature>
<feature type="transmembrane region" description="Helical" evidence="6">
    <location>
        <begin position="12"/>
        <end position="32"/>
    </location>
</feature>
<feature type="compositionally biased region" description="Pro residues" evidence="5">
    <location>
        <begin position="195"/>
        <end position="224"/>
    </location>
</feature>
<comment type="subcellular location">
    <subcellularLocation>
        <location evidence="1">Membrane</location>
        <topology evidence="1">Multi-pass membrane protein</topology>
    </subcellularLocation>
</comment>
<comment type="caution">
    <text evidence="7">The sequence shown here is derived from an EMBL/GenBank/DDBJ whole genome shotgun (WGS) entry which is preliminary data.</text>
</comment>
<protein>
    <submittedName>
        <fullName evidence="7">MFS transporter</fullName>
    </submittedName>
</protein>
<feature type="transmembrane region" description="Helical" evidence="6">
    <location>
        <begin position="139"/>
        <end position="160"/>
    </location>
</feature>
<dbReference type="EMBL" id="JALKFT010000025">
    <property type="protein sequence ID" value="MCK9878029.1"/>
    <property type="molecule type" value="Genomic_DNA"/>
</dbReference>
<reference evidence="7 8" key="1">
    <citation type="submission" date="2022-04" db="EMBL/GenBank/DDBJ databases">
        <title>Genome diversity in the genus Frankia.</title>
        <authorList>
            <person name="Carlos-Shanley C."/>
            <person name="Hahn D."/>
        </authorList>
    </citation>
    <scope>NUCLEOTIDE SEQUENCE [LARGE SCALE GENOMIC DNA]</scope>
    <source>
        <strain evidence="7 8">Ag45/Mut15</strain>
    </source>
</reference>
<feature type="transmembrane region" description="Helical" evidence="6">
    <location>
        <begin position="387"/>
        <end position="411"/>
    </location>
</feature>
<dbReference type="PANTHER" id="PTHR23514">
    <property type="entry name" value="BYPASS OF STOP CODON PROTEIN 6"/>
    <property type="match status" value="1"/>
</dbReference>
<accession>A0ABT0K2M4</accession>
<dbReference type="Pfam" id="PF07690">
    <property type="entry name" value="MFS_1"/>
    <property type="match status" value="1"/>
</dbReference>
<dbReference type="InterPro" id="IPR036259">
    <property type="entry name" value="MFS_trans_sf"/>
</dbReference>
<feature type="transmembrane region" description="Helical" evidence="6">
    <location>
        <begin position="330"/>
        <end position="349"/>
    </location>
</feature>
<dbReference type="SUPFAM" id="SSF103473">
    <property type="entry name" value="MFS general substrate transporter"/>
    <property type="match status" value="1"/>
</dbReference>
<feature type="transmembrane region" description="Helical" evidence="6">
    <location>
        <begin position="44"/>
        <end position="63"/>
    </location>
</feature>
<evidence type="ECO:0000256" key="2">
    <source>
        <dbReference type="ARBA" id="ARBA00022692"/>
    </source>
</evidence>
<feature type="transmembrane region" description="Helical" evidence="6">
    <location>
        <begin position="75"/>
        <end position="94"/>
    </location>
</feature>
<dbReference type="InterPro" id="IPR051788">
    <property type="entry name" value="MFS_Transporter"/>
</dbReference>
<proteinExistence type="predicted"/>
<gene>
    <name evidence="7" type="ORF">MXD59_20015</name>
</gene>
<feature type="transmembrane region" description="Helical" evidence="6">
    <location>
        <begin position="260"/>
        <end position="278"/>
    </location>
</feature>
<evidence type="ECO:0000256" key="6">
    <source>
        <dbReference type="SAM" id="Phobius"/>
    </source>
</evidence>
<keyword evidence="8" id="KW-1185">Reference proteome</keyword>
<evidence type="ECO:0000256" key="5">
    <source>
        <dbReference type="SAM" id="MobiDB-lite"/>
    </source>
</evidence>
<evidence type="ECO:0000256" key="1">
    <source>
        <dbReference type="ARBA" id="ARBA00004141"/>
    </source>
</evidence>
<keyword evidence="4 6" id="KW-0472">Membrane</keyword>
<feature type="transmembrane region" description="Helical" evidence="6">
    <location>
        <begin position="100"/>
        <end position="118"/>
    </location>
</feature>
<dbReference type="Gene3D" id="1.20.1250.20">
    <property type="entry name" value="MFS general substrate transporter like domains"/>
    <property type="match status" value="2"/>
</dbReference>
<name>A0ABT0K2M4_9ACTN</name>
<dbReference type="PANTHER" id="PTHR23514:SF13">
    <property type="entry name" value="INNER MEMBRANE PROTEIN YBJJ"/>
    <property type="match status" value="1"/>
</dbReference>
<evidence type="ECO:0000256" key="3">
    <source>
        <dbReference type="ARBA" id="ARBA00022989"/>
    </source>
</evidence>
<feature type="transmembrane region" description="Helical" evidence="6">
    <location>
        <begin position="166"/>
        <end position="185"/>
    </location>
</feature>
<feature type="transmembrane region" description="Helical" evidence="6">
    <location>
        <begin position="290"/>
        <end position="309"/>
    </location>
</feature>
<keyword evidence="3 6" id="KW-1133">Transmembrane helix</keyword>
<organism evidence="7 8">
    <name type="scientific">Frankia umida</name>
    <dbReference type="NCBI Taxonomy" id="573489"/>
    <lineage>
        <taxon>Bacteria</taxon>
        <taxon>Bacillati</taxon>
        <taxon>Actinomycetota</taxon>
        <taxon>Actinomycetes</taxon>
        <taxon>Frankiales</taxon>
        <taxon>Frankiaceae</taxon>
        <taxon>Frankia</taxon>
    </lineage>
</organism>
<keyword evidence="2 6" id="KW-0812">Transmembrane</keyword>
<dbReference type="InterPro" id="IPR011701">
    <property type="entry name" value="MFS"/>
</dbReference>
<feature type="transmembrane region" description="Helical" evidence="6">
    <location>
        <begin position="355"/>
        <end position="375"/>
    </location>
</feature>
<sequence length="452" mass="45096">MPADVPPRRARVACMIAMVAFGLLAGCWAPRIPDVRADLGLSDGALGAALLGAPFGAVATIWLTGRLLGRFASRVVVRATLVLTCVVWNLVPIAGNIGELFVAIALWGAASSALDVALNTQIAQVERHYGRPIMTSAHAAWAGGALLGAGVGSACAGLDIPLAAQIVGVGAFSLATILPATLAMLPTDPIPTVDPIPTAGPIPAVPPPLNGPPRPDGSPPPAVAPSPDASRARRPGRSAPERSPGRMGVRSRVGRMPRTSVALCAMAFGSLLCEGVAADWSALYLEEVTGAAAGVSGLGYTAFSGCMLATRTIGDRAAVRFGPGRLVRTLAGAAAVLFGLALATGATGAGTVTGILGFAAVGTGAACVYPSGMSAMARVGQGAGTSVAAYATFGYLGWLTGPVLVGALSALLGLHTAMLAVPLLLFMIVILAPTLAVGDGQRSSAQPRATGA</sequence>
<evidence type="ECO:0000313" key="8">
    <source>
        <dbReference type="Proteomes" id="UP001201873"/>
    </source>
</evidence>
<dbReference type="Proteomes" id="UP001201873">
    <property type="component" value="Unassembled WGS sequence"/>
</dbReference>
<feature type="transmembrane region" description="Helical" evidence="6">
    <location>
        <begin position="417"/>
        <end position="438"/>
    </location>
</feature>
<evidence type="ECO:0000256" key="4">
    <source>
        <dbReference type="ARBA" id="ARBA00023136"/>
    </source>
</evidence>
<evidence type="ECO:0000313" key="7">
    <source>
        <dbReference type="EMBL" id="MCK9878029.1"/>
    </source>
</evidence>